<dbReference type="PANTHER" id="PTHR37806:SF1">
    <property type="entry name" value="PEPTIDASE C39-LIKE DOMAIN-CONTAINING PROTEIN"/>
    <property type="match status" value="1"/>
</dbReference>
<dbReference type="Proteomes" id="UP000003244">
    <property type="component" value="Unassembled WGS sequence"/>
</dbReference>
<name>E0E3G4_9FIRM</name>
<reference evidence="2 3" key="1">
    <citation type="submission" date="2010-08" db="EMBL/GenBank/DDBJ databases">
        <authorList>
            <person name="Harkins D.M."/>
            <person name="Madupu R."/>
            <person name="Durkin A.S."/>
            <person name="Torralba M."/>
            <person name="Methe B."/>
            <person name="Sutton G.G."/>
            <person name="Nelson K.E."/>
        </authorList>
    </citation>
    <scope>NUCLEOTIDE SEQUENCE [LARGE SCALE GENOMIC DNA]</scope>
    <source>
        <strain evidence="2 3">DSM 17678</strain>
    </source>
</reference>
<dbReference type="AlphaFoldDB" id="E0E3G4"/>
<organism evidence="2 3">
    <name type="scientific">Peptostreptococcus stomatis DSM 17678</name>
    <dbReference type="NCBI Taxonomy" id="596315"/>
    <lineage>
        <taxon>Bacteria</taxon>
        <taxon>Bacillati</taxon>
        <taxon>Bacillota</taxon>
        <taxon>Clostridia</taxon>
        <taxon>Peptostreptococcales</taxon>
        <taxon>Peptostreptococcaceae</taxon>
        <taxon>Peptostreptococcus</taxon>
    </lineage>
</organism>
<dbReference type="InterPro" id="IPR039564">
    <property type="entry name" value="Peptidase_C39-like"/>
</dbReference>
<dbReference type="Gene3D" id="3.90.70.10">
    <property type="entry name" value="Cysteine proteinases"/>
    <property type="match status" value="1"/>
</dbReference>
<feature type="domain" description="Peptidase C39-like" evidence="1">
    <location>
        <begin position="29"/>
        <end position="189"/>
    </location>
</feature>
<proteinExistence type="predicted"/>
<dbReference type="PANTHER" id="PTHR37806">
    <property type="entry name" value="LMO0724 PROTEIN"/>
    <property type="match status" value="1"/>
</dbReference>
<dbReference type="EMBL" id="ADGQ01000056">
    <property type="protein sequence ID" value="EFM64606.1"/>
    <property type="molecule type" value="Genomic_DNA"/>
</dbReference>
<comment type="caution">
    <text evidence="2">The sequence shown here is derived from an EMBL/GenBank/DDBJ whole genome shotgun (WGS) entry which is preliminary data.</text>
</comment>
<gene>
    <name evidence="2" type="ORF">HMPREF0634_1578</name>
</gene>
<protein>
    <recommendedName>
        <fullName evidence="1">Peptidase C39-like domain-containing protein</fullName>
    </recommendedName>
</protein>
<accession>E0E3G4</accession>
<dbReference type="GeneID" id="84800804"/>
<sequence length="216" mass="24372">MKFIRKLLVLAILVMVAGGAFYLVPTRYLNVRAAYQYPNMPNGCEVTSLEMLMNYEGFDVSNETLEAYLAKSGYSNGDPNKAYIGSPYSRAGFYCYPGPLASCANTYFSNQGVSRQAKDITGTNPFGLLNYVIFKKKPVAVWYTLDDKAPAYSDRTYRDVSGQEERLYKNLHCVVVNGVDKGMVNIIDPIRGYRKVNFLEFSKLYMQMGQRALVLE</sequence>
<dbReference type="OrthoDB" id="1164310at2"/>
<dbReference type="RefSeq" id="WP_007789686.1">
    <property type="nucleotide sequence ID" value="NZ_ADGQ01000056.1"/>
</dbReference>
<dbReference type="eggNOG" id="COG4990">
    <property type="taxonomic scope" value="Bacteria"/>
</dbReference>
<keyword evidence="3" id="KW-1185">Reference proteome</keyword>
<dbReference type="STRING" id="596315.HMPREF0634_1578"/>
<evidence type="ECO:0000259" key="1">
    <source>
        <dbReference type="Pfam" id="PF13529"/>
    </source>
</evidence>
<evidence type="ECO:0000313" key="3">
    <source>
        <dbReference type="Proteomes" id="UP000003244"/>
    </source>
</evidence>
<evidence type="ECO:0000313" key="2">
    <source>
        <dbReference type="EMBL" id="EFM64606.1"/>
    </source>
</evidence>
<dbReference type="Pfam" id="PF13529">
    <property type="entry name" value="Peptidase_C39_2"/>
    <property type="match status" value="1"/>
</dbReference>